<organism evidence="2 3">
    <name type="scientific">Coptis chinensis</name>
    <dbReference type="NCBI Taxonomy" id="261450"/>
    <lineage>
        <taxon>Eukaryota</taxon>
        <taxon>Viridiplantae</taxon>
        <taxon>Streptophyta</taxon>
        <taxon>Embryophyta</taxon>
        <taxon>Tracheophyta</taxon>
        <taxon>Spermatophyta</taxon>
        <taxon>Magnoliopsida</taxon>
        <taxon>Ranunculales</taxon>
        <taxon>Ranunculaceae</taxon>
        <taxon>Coptidoideae</taxon>
        <taxon>Coptis</taxon>
    </lineage>
</organism>
<gene>
    <name evidence="2" type="ORF">IFM89_017148</name>
</gene>
<dbReference type="InterPro" id="IPR030397">
    <property type="entry name" value="SEPARIN_core_dom"/>
</dbReference>
<accession>A0A835I8B9</accession>
<dbReference type="Proteomes" id="UP000631114">
    <property type="component" value="Unassembled WGS sequence"/>
</dbReference>
<dbReference type="GO" id="GO:0006508">
    <property type="term" value="P:proteolysis"/>
    <property type="evidence" value="ECO:0007669"/>
    <property type="project" value="InterPro"/>
</dbReference>
<keyword evidence="3" id="KW-1185">Reference proteome</keyword>
<feature type="domain" description="Peptidase C50" evidence="1">
    <location>
        <begin position="1"/>
        <end position="38"/>
    </location>
</feature>
<evidence type="ECO:0000313" key="2">
    <source>
        <dbReference type="EMBL" id="KAF9614285.1"/>
    </source>
</evidence>
<dbReference type="OrthoDB" id="10255632at2759"/>
<dbReference type="PROSITE" id="PS51700">
    <property type="entry name" value="SEPARIN"/>
    <property type="match status" value="1"/>
</dbReference>
<proteinExistence type="predicted"/>
<comment type="caution">
    <text evidence="2">The sequence shown here is derived from an EMBL/GenBank/DDBJ whole genome shotgun (WGS) entry which is preliminary data.</text>
</comment>
<dbReference type="GO" id="GO:0004197">
    <property type="term" value="F:cysteine-type endopeptidase activity"/>
    <property type="evidence" value="ECO:0007669"/>
    <property type="project" value="InterPro"/>
</dbReference>
<dbReference type="AlphaFoldDB" id="A0A835I8B9"/>
<name>A0A835I8B9_9MAGN</name>
<evidence type="ECO:0000259" key="1">
    <source>
        <dbReference type="PROSITE" id="PS51700"/>
    </source>
</evidence>
<feature type="non-terminal residue" evidence="2">
    <location>
        <position position="38"/>
    </location>
</feature>
<reference evidence="2 3" key="1">
    <citation type="submission" date="2020-10" db="EMBL/GenBank/DDBJ databases">
        <title>The Coptis chinensis genome and diversification of protoberbering-type alkaloids.</title>
        <authorList>
            <person name="Wang B."/>
            <person name="Shu S."/>
            <person name="Song C."/>
            <person name="Liu Y."/>
        </authorList>
    </citation>
    <scope>NUCLEOTIDE SEQUENCE [LARGE SCALE GENOMIC DNA]</scope>
    <source>
        <strain evidence="2">HL-2020</strain>
        <tissue evidence="2">Leaf</tissue>
    </source>
</reference>
<sequence length="38" mass="4185">GKAETPPSIEELVLDLKNHDLFIYFGHGNGGLGQRPTY</sequence>
<evidence type="ECO:0000313" key="3">
    <source>
        <dbReference type="Proteomes" id="UP000631114"/>
    </source>
</evidence>
<dbReference type="EMBL" id="JADFTS010000003">
    <property type="protein sequence ID" value="KAF9614285.1"/>
    <property type="molecule type" value="Genomic_DNA"/>
</dbReference>
<protein>
    <recommendedName>
        <fullName evidence="1">Peptidase C50 domain-containing protein</fullName>
    </recommendedName>
</protein>